<proteinExistence type="predicted"/>
<reference evidence="2 3" key="1">
    <citation type="journal article" date="2019" name="Int. J. Syst. Evol. Microbiol.">
        <title>The Global Catalogue of Microorganisms (GCM) 10K type strain sequencing project: providing services to taxonomists for standard genome sequencing and annotation.</title>
        <authorList>
            <consortium name="The Broad Institute Genomics Platform"/>
            <consortium name="The Broad Institute Genome Sequencing Center for Infectious Disease"/>
            <person name="Wu L."/>
            <person name="Ma J."/>
        </authorList>
    </citation>
    <scope>NUCLEOTIDE SEQUENCE [LARGE SCALE GENOMIC DNA]</scope>
    <source>
        <strain evidence="2 3">Q85</strain>
    </source>
</reference>
<accession>A0ABD5YBR8</accession>
<organism evidence="2 3">
    <name type="scientific">Halorubrum yunnanense</name>
    <dbReference type="NCBI Taxonomy" id="1526162"/>
    <lineage>
        <taxon>Archaea</taxon>
        <taxon>Methanobacteriati</taxon>
        <taxon>Methanobacteriota</taxon>
        <taxon>Stenosarchaea group</taxon>
        <taxon>Halobacteria</taxon>
        <taxon>Halobacteriales</taxon>
        <taxon>Haloferacaceae</taxon>
        <taxon>Halorubrum</taxon>
    </lineage>
</organism>
<dbReference type="AlphaFoldDB" id="A0ABD5YBR8"/>
<sequence length="270" mass="31236">MDWHERLNSGEDMLCQQAVRIPLPDVEAERDLHENMMRIADAGERKSRLLDDPDVPLMEVYEDELNEMRRSFEYRLEQVAGEDYYDVATAYLDGERDDWIGALAAYYLECYYRLQERYTVDEQIFLLVILRYPDCFTVNLSFLTGDVSSDAVRYESSALSEADLSDRDQEQYYADSQYSQHKAAEYLRESVDRIRDAFPEPDSTPIEQRRHGGFVHLTGRRGPAFAEVLEALTPNPDRFDDEASTPGLVPEGPEARRAKQRLLIDAEVLI</sequence>
<dbReference type="Proteomes" id="UP001596390">
    <property type="component" value="Unassembled WGS sequence"/>
</dbReference>
<feature type="region of interest" description="Disordered" evidence="1">
    <location>
        <begin position="235"/>
        <end position="254"/>
    </location>
</feature>
<evidence type="ECO:0000313" key="3">
    <source>
        <dbReference type="Proteomes" id="UP001596390"/>
    </source>
</evidence>
<dbReference type="Pfam" id="PF21535">
    <property type="entry name" value="HVO_2248"/>
    <property type="match status" value="1"/>
</dbReference>
<evidence type="ECO:0000313" key="2">
    <source>
        <dbReference type="EMBL" id="MFC7186753.1"/>
    </source>
</evidence>
<dbReference type="RefSeq" id="WP_267663735.1">
    <property type="nucleotide sequence ID" value="NZ_JAODIX010000030.1"/>
</dbReference>
<name>A0ABD5YBR8_9EURY</name>
<protein>
    <submittedName>
        <fullName evidence="2">Uncharacterized protein</fullName>
    </submittedName>
</protein>
<comment type="caution">
    <text evidence="2">The sequence shown here is derived from an EMBL/GenBank/DDBJ whole genome shotgun (WGS) entry which is preliminary data.</text>
</comment>
<keyword evidence="3" id="KW-1185">Reference proteome</keyword>
<gene>
    <name evidence="2" type="ORF">ACFQMK_07610</name>
</gene>
<dbReference type="InterPro" id="IPR048687">
    <property type="entry name" value="HVO_2248-like"/>
</dbReference>
<evidence type="ECO:0000256" key="1">
    <source>
        <dbReference type="SAM" id="MobiDB-lite"/>
    </source>
</evidence>
<dbReference type="EMBL" id="JBHSZZ010000030">
    <property type="protein sequence ID" value="MFC7186753.1"/>
    <property type="molecule type" value="Genomic_DNA"/>
</dbReference>